<dbReference type="AlphaFoldDB" id="A0A698FZ03"/>
<proteinExistence type="predicted"/>
<dbReference type="RefSeq" id="WP_087685583.1">
    <property type="nucleotide sequence ID" value="NZ_CP177183.1"/>
</dbReference>
<protein>
    <submittedName>
        <fullName evidence="1">CRISPR-associated DxTHG motif protein</fullName>
    </submittedName>
</protein>
<evidence type="ECO:0000313" key="2">
    <source>
        <dbReference type="Proteomes" id="UP000440714"/>
    </source>
</evidence>
<dbReference type="EMBL" id="AAKYAN010000002">
    <property type="protein sequence ID" value="ECW8954147.1"/>
    <property type="molecule type" value="Genomic_DNA"/>
</dbReference>
<comment type="caution">
    <text evidence="1">The sequence shown here is derived from an EMBL/GenBank/DDBJ whole genome shotgun (WGS) entry which is preliminary data.</text>
</comment>
<sequence>MHIINFLGLSGELKVNYGKLEELNLNETNNKYFNTTQLLLEHFHSKATFSFIGTKESIQKQHELLKEYNYSINILEYSKKINEHEPSLIFNTILEIIKEHQNDYIILDITHGFRTLPLIASFGSIFGKINYTNKIKIIFAQENIKGKQYDFISLDRYLDISVLAVSLDTFSKTLNLIKNHYTDDLILALESFSHSLHANAFKKLFKENLIEAKKQINIAKANEFYQPLNNILCEIENILNYFESIKDKKEYEKYFYIAKIMFEKNYYLASTTYIFEGLSKYILEHFKDLKILRKNQENSYDNSQAINNFILNNSANNKIFIYCKAKFYKNKYKAEFDTIYKLLTDIKNLRNNLAHISQELEDNIKQNLSKIIKDFKTHIIDNKILPYYNLDNIYDDFQLAQDIKAYIENKIPTSTNLPKDLKSWINFSQNYKKNKNILQNFLRVEHRKDISLLDNSLKPILNCLYLYQENNTCNIKQEHYEKIITIIGKK</sequence>
<reference evidence="1 2" key="1">
    <citation type="submission" date="2019-09" db="EMBL/GenBank/DDBJ databases">
        <authorList>
            <consortium name="PulseNet: The National Subtyping Network for Foodborne Disease Surveillance"/>
            <person name="Tarr C.L."/>
            <person name="Trees E."/>
            <person name="Katz L.S."/>
            <person name="Carleton-Romer H.A."/>
            <person name="Stroika S."/>
            <person name="Kucerova Z."/>
            <person name="Roache K.F."/>
            <person name="Sabol A.L."/>
            <person name="Besser J."/>
            <person name="Gerner-Smidt P."/>
        </authorList>
    </citation>
    <scope>NUCLEOTIDE SEQUENCE [LARGE SCALE GENOMIC DNA]</scope>
    <source>
        <strain evidence="1 2">PNUSAC011760</strain>
    </source>
</reference>
<gene>
    <name evidence="1" type="ORF">F5R70_01620</name>
</gene>
<name>A0A698FZ03_CAMLA</name>
<organism evidence="1 2">
    <name type="scientific">Campylobacter lari</name>
    <dbReference type="NCBI Taxonomy" id="201"/>
    <lineage>
        <taxon>Bacteria</taxon>
        <taxon>Pseudomonadati</taxon>
        <taxon>Campylobacterota</taxon>
        <taxon>Epsilonproteobacteria</taxon>
        <taxon>Campylobacterales</taxon>
        <taxon>Campylobacteraceae</taxon>
        <taxon>Campylobacter</taxon>
    </lineage>
</organism>
<accession>A0A698FZ03</accession>
<dbReference type="InterPro" id="IPR013383">
    <property type="entry name" value="CRISPR-assoc_prot_DxTHG_CS"/>
</dbReference>
<dbReference type="NCBIfam" id="TIGR02549">
    <property type="entry name" value="CRISPR_DxTHG"/>
    <property type="match status" value="1"/>
</dbReference>
<dbReference type="Proteomes" id="UP000440714">
    <property type="component" value="Unassembled WGS sequence"/>
</dbReference>
<evidence type="ECO:0000313" key="1">
    <source>
        <dbReference type="EMBL" id="ECW8954147.1"/>
    </source>
</evidence>